<reference evidence="8 9" key="1">
    <citation type="submission" date="2019-06" db="EMBL/GenBank/DDBJ databases">
        <title>Sulfurimonas gotlandica sp. nov., a chemoautotrophic and psychrotolerant epsilonproteobacterium isolated from a pelagic redoxcline, and an emended description of the genus Sulfurimonas.</title>
        <authorList>
            <person name="Wang S."/>
            <person name="Jiang L."/>
            <person name="Shao Z."/>
        </authorList>
    </citation>
    <scope>NUCLEOTIDE SEQUENCE [LARGE SCALE GENOMIC DNA]</scope>
    <source>
        <strain evidence="8 9">B2</strain>
    </source>
</reference>
<keyword evidence="4" id="KW-1015">Disulfide bond</keyword>
<dbReference type="GO" id="GO:0015035">
    <property type="term" value="F:protein-disulfide reductase activity"/>
    <property type="evidence" value="ECO:0007669"/>
    <property type="project" value="UniProtKB-UniRule"/>
</dbReference>
<evidence type="ECO:0000313" key="9">
    <source>
        <dbReference type="Proteomes" id="UP000593910"/>
    </source>
</evidence>
<dbReference type="EMBL" id="CP041165">
    <property type="protein sequence ID" value="QOP42316.1"/>
    <property type="molecule type" value="Genomic_DNA"/>
</dbReference>
<dbReference type="InterPro" id="IPR036249">
    <property type="entry name" value="Thioredoxin-like_sf"/>
</dbReference>
<evidence type="ECO:0000313" key="8">
    <source>
        <dbReference type="EMBL" id="QOP42316.1"/>
    </source>
</evidence>
<dbReference type="AlphaFoldDB" id="A0A7M1AYB8"/>
<keyword evidence="9" id="KW-1185">Reference proteome</keyword>
<evidence type="ECO:0000256" key="6">
    <source>
        <dbReference type="NCBIfam" id="TIGR01068"/>
    </source>
</evidence>
<dbReference type="PRINTS" id="PR00421">
    <property type="entry name" value="THIOREDOXIN"/>
</dbReference>
<proteinExistence type="inferred from homology"/>
<dbReference type="KEGG" id="smax:FJR03_11440"/>
<dbReference type="FunFam" id="3.40.30.10:FF:000001">
    <property type="entry name" value="Thioredoxin"/>
    <property type="match status" value="1"/>
</dbReference>
<dbReference type="InterPro" id="IPR013766">
    <property type="entry name" value="Thioredoxin_domain"/>
</dbReference>
<evidence type="ECO:0000256" key="3">
    <source>
        <dbReference type="ARBA" id="ARBA00022982"/>
    </source>
</evidence>
<evidence type="ECO:0000256" key="5">
    <source>
        <dbReference type="ARBA" id="ARBA00023284"/>
    </source>
</evidence>
<feature type="domain" description="Thioredoxin" evidence="7">
    <location>
        <begin position="17"/>
        <end position="141"/>
    </location>
</feature>
<dbReference type="CDD" id="cd02947">
    <property type="entry name" value="TRX_family"/>
    <property type="match status" value="1"/>
</dbReference>
<name>A0A7M1AYB8_9BACT</name>
<organism evidence="8 9">
    <name type="scientific">Sulfurimonas marina</name>
    <dbReference type="NCBI Taxonomy" id="2590551"/>
    <lineage>
        <taxon>Bacteria</taxon>
        <taxon>Pseudomonadati</taxon>
        <taxon>Campylobacterota</taxon>
        <taxon>Epsilonproteobacteria</taxon>
        <taxon>Campylobacterales</taxon>
        <taxon>Sulfurimonadaceae</taxon>
        <taxon>Sulfurimonas</taxon>
    </lineage>
</organism>
<keyword evidence="5" id="KW-0676">Redox-active center</keyword>
<dbReference type="InterPro" id="IPR005746">
    <property type="entry name" value="Thioredoxin"/>
</dbReference>
<dbReference type="InterPro" id="IPR017937">
    <property type="entry name" value="Thioredoxin_CS"/>
</dbReference>
<dbReference type="Pfam" id="PF00085">
    <property type="entry name" value="Thioredoxin"/>
    <property type="match status" value="1"/>
</dbReference>
<dbReference type="PANTHER" id="PTHR45663">
    <property type="entry name" value="GEO12009P1"/>
    <property type="match status" value="1"/>
</dbReference>
<dbReference type="NCBIfam" id="NF008229">
    <property type="entry name" value="PRK10996.1"/>
    <property type="match status" value="1"/>
</dbReference>
<evidence type="ECO:0000256" key="4">
    <source>
        <dbReference type="ARBA" id="ARBA00023157"/>
    </source>
</evidence>
<sequence>MKVVCPHCLSVNNVPKKDSYKKANCGKCKNSLLDTKPIDLTNTNFDELIVNSDLPIIVDFWAPWCGPCKMMAPNFSAAAESFPLKAVFAKVNTEDEQNLGARFGIRSIPTLIVFKNGVEKERVSGALPKENLVQLINKYTD</sequence>
<dbReference type="GO" id="GO:0005829">
    <property type="term" value="C:cytosol"/>
    <property type="evidence" value="ECO:0007669"/>
    <property type="project" value="TreeGrafter"/>
</dbReference>
<dbReference type="SUPFAM" id="SSF52833">
    <property type="entry name" value="Thioredoxin-like"/>
    <property type="match status" value="1"/>
</dbReference>
<dbReference type="Gene3D" id="2.30.30.380">
    <property type="entry name" value="Zn-finger domain of Sec23/24"/>
    <property type="match status" value="1"/>
</dbReference>
<keyword evidence="2" id="KW-0813">Transport</keyword>
<dbReference type="PANTHER" id="PTHR45663:SF40">
    <property type="entry name" value="THIOREDOXIN 2"/>
    <property type="match status" value="1"/>
</dbReference>
<comment type="similarity">
    <text evidence="1">Belongs to the thioredoxin family.</text>
</comment>
<protein>
    <recommendedName>
        <fullName evidence="6">Thioredoxin</fullName>
    </recommendedName>
</protein>
<keyword evidence="3" id="KW-0249">Electron transport</keyword>
<gene>
    <name evidence="8" type="primary">trxC</name>
    <name evidence="8" type="ORF">FJR03_11440</name>
</gene>
<evidence type="ECO:0000256" key="1">
    <source>
        <dbReference type="ARBA" id="ARBA00008987"/>
    </source>
</evidence>
<evidence type="ECO:0000256" key="2">
    <source>
        <dbReference type="ARBA" id="ARBA00022448"/>
    </source>
</evidence>
<dbReference type="RefSeq" id="WP_193113637.1">
    <property type="nucleotide sequence ID" value="NZ_CP041165.1"/>
</dbReference>
<evidence type="ECO:0000259" key="7">
    <source>
        <dbReference type="PROSITE" id="PS51352"/>
    </source>
</evidence>
<dbReference type="Gene3D" id="3.40.30.10">
    <property type="entry name" value="Glutaredoxin"/>
    <property type="match status" value="1"/>
</dbReference>
<dbReference type="PROSITE" id="PS00194">
    <property type="entry name" value="THIOREDOXIN_1"/>
    <property type="match status" value="1"/>
</dbReference>
<dbReference type="PROSITE" id="PS51352">
    <property type="entry name" value="THIOREDOXIN_2"/>
    <property type="match status" value="1"/>
</dbReference>
<dbReference type="NCBIfam" id="TIGR01068">
    <property type="entry name" value="thioredoxin"/>
    <property type="match status" value="1"/>
</dbReference>
<dbReference type="Proteomes" id="UP000593910">
    <property type="component" value="Chromosome"/>
</dbReference>
<accession>A0A7M1AYB8</accession>